<gene>
    <name evidence="4" type="ORF">HMPREF9726_02042</name>
</gene>
<dbReference type="InterPro" id="IPR036457">
    <property type="entry name" value="PPM-type-like_dom_sf"/>
</dbReference>
<evidence type="ECO:0000313" key="4">
    <source>
        <dbReference type="EMBL" id="EMB31662.1"/>
    </source>
</evidence>
<evidence type="ECO:0000256" key="2">
    <source>
        <dbReference type="SAM" id="Phobius"/>
    </source>
</evidence>
<organism evidence="4">
    <name type="scientific">Treponema denticola H-22</name>
    <dbReference type="NCBI Taxonomy" id="999432"/>
    <lineage>
        <taxon>Bacteria</taxon>
        <taxon>Pseudomonadati</taxon>
        <taxon>Spirochaetota</taxon>
        <taxon>Spirochaetia</taxon>
        <taxon>Spirochaetales</taxon>
        <taxon>Treponemataceae</taxon>
        <taxon>Treponema</taxon>
    </lineage>
</organism>
<keyword evidence="2" id="KW-1133">Transmembrane helix</keyword>
<protein>
    <recommendedName>
        <fullName evidence="3">PPM-type phosphatase domain-containing protein</fullName>
    </recommendedName>
</protein>
<accession>A0A0E2E2P6</accession>
<evidence type="ECO:0000256" key="1">
    <source>
        <dbReference type="ARBA" id="ARBA00022801"/>
    </source>
</evidence>
<dbReference type="PANTHER" id="PTHR43156:SF2">
    <property type="entry name" value="STAGE II SPORULATION PROTEIN E"/>
    <property type="match status" value="1"/>
</dbReference>
<keyword evidence="2" id="KW-0472">Membrane</keyword>
<keyword evidence="2" id="KW-0812">Transmembrane</keyword>
<feature type="domain" description="PPM-type phosphatase" evidence="3">
    <location>
        <begin position="262"/>
        <end position="481"/>
    </location>
</feature>
<sequence>MIKLRKLLSNILISVGMGSVFALFLIFVSPRFLFLGKFYSANDMTLALSRLEIIPEITQIHRFIIGSLVFVIVAIFADSLIRSFYKKIESRAYDKPKTKVFAEFLKKIRFCYTIENLIDTVQNELEYSGDCSVMLVDTIENIVLYNSASRFISSPETFSSLHEITVEYKPGVYFFNADMQGCKLKDARIAAVILEKIQFFIICGYFNEVEPEIFNTLFSEFLSYQNRVTTLEQLLYFSELSQEWNMVANTQKAFLPQKLPEMPMLELAAYFKPLVNVSGDYYDAIKVDEHKTLLVVGDVSGKGLSAALVMGIVVNTIKIAKNKEDLPALVLAVDSAIKRMGLLDKYTVLFLGLVDTEKMTIKYVNASMEDPMILTESPDGYKVKVLESTCSIVGIIDFDKIEVHERPLYRGDVILMMTDGVPEAMNNEGVELAETDMYMESIKSFVQYSADDIVQKVAGMAYAHAGNQPMRDDITIMCAKVKG</sequence>
<feature type="transmembrane region" description="Helical" evidence="2">
    <location>
        <begin position="60"/>
        <end position="81"/>
    </location>
</feature>
<dbReference type="RefSeq" id="WP_002672386.1">
    <property type="nucleotide sequence ID" value="NZ_CM001795.1"/>
</dbReference>
<dbReference type="Pfam" id="PF07228">
    <property type="entry name" value="SpoIIE"/>
    <property type="match status" value="1"/>
</dbReference>
<name>A0A0E2E2P6_TREDN</name>
<dbReference type="GO" id="GO:0016791">
    <property type="term" value="F:phosphatase activity"/>
    <property type="evidence" value="ECO:0007669"/>
    <property type="project" value="TreeGrafter"/>
</dbReference>
<feature type="transmembrane region" description="Helical" evidence="2">
    <location>
        <begin position="7"/>
        <end position="28"/>
    </location>
</feature>
<dbReference type="SMART" id="SM00331">
    <property type="entry name" value="PP2C_SIG"/>
    <property type="match status" value="1"/>
</dbReference>
<dbReference type="SUPFAM" id="SSF81606">
    <property type="entry name" value="PP2C-like"/>
    <property type="match status" value="1"/>
</dbReference>
<comment type="caution">
    <text evidence="4">The sequence shown here is derived from an EMBL/GenBank/DDBJ whole genome shotgun (WGS) entry which is preliminary data.</text>
</comment>
<dbReference type="PANTHER" id="PTHR43156">
    <property type="entry name" value="STAGE II SPORULATION PROTEIN E-RELATED"/>
    <property type="match status" value="1"/>
</dbReference>
<dbReference type="EMBL" id="AGDV01000020">
    <property type="protein sequence ID" value="EMB31662.1"/>
    <property type="molecule type" value="Genomic_DNA"/>
</dbReference>
<dbReference type="PATRIC" id="fig|999432.5.peg.2122"/>
<dbReference type="InterPro" id="IPR052016">
    <property type="entry name" value="Bact_Sigma-Reg"/>
</dbReference>
<proteinExistence type="predicted"/>
<dbReference type="AlphaFoldDB" id="A0A0E2E2P6"/>
<dbReference type="GeneID" id="2739355"/>
<keyword evidence="1" id="KW-0378">Hydrolase</keyword>
<dbReference type="HOGENOM" id="CLU_564906_0_0_12"/>
<dbReference type="Gene3D" id="3.60.40.10">
    <property type="entry name" value="PPM-type phosphatase domain"/>
    <property type="match status" value="1"/>
</dbReference>
<dbReference type="InterPro" id="IPR001932">
    <property type="entry name" value="PPM-type_phosphatase-like_dom"/>
</dbReference>
<reference evidence="4" key="1">
    <citation type="submission" date="2012-01" db="EMBL/GenBank/DDBJ databases">
        <title>The Genome Sequence of Treponema denticola H-22.</title>
        <authorList>
            <consortium name="The Broad Institute Genome Sequencing Platform"/>
            <person name="Earl A."/>
            <person name="Ward D."/>
            <person name="Feldgarden M."/>
            <person name="Gevers D."/>
            <person name="Blanton J.M."/>
            <person name="Fenno C.J."/>
            <person name="Baranova O.V."/>
            <person name="Mathney J."/>
            <person name="Dewhirst F.E."/>
            <person name="Izard J."/>
            <person name="Young S.K."/>
            <person name="Zeng Q."/>
            <person name="Gargeya S."/>
            <person name="Fitzgerald M."/>
            <person name="Haas B."/>
            <person name="Abouelleil A."/>
            <person name="Alvarado L."/>
            <person name="Arachchi H.M."/>
            <person name="Berlin A."/>
            <person name="Chapman S.B."/>
            <person name="Gearin G."/>
            <person name="Goldberg J."/>
            <person name="Griggs A."/>
            <person name="Gujja S."/>
            <person name="Hansen M."/>
            <person name="Heiman D."/>
            <person name="Howarth C."/>
            <person name="Larimer J."/>
            <person name="Lui A."/>
            <person name="MacDonald P.J.P."/>
            <person name="McCowen C."/>
            <person name="Montmayeur A."/>
            <person name="Murphy C."/>
            <person name="Neiman D."/>
            <person name="Pearson M."/>
            <person name="Priest M."/>
            <person name="Roberts A."/>
            <person name="Saif S."/>
            <person name="Shea T."/>
            <person name="Sisk P."/>
            <person name="Stolte C."/>
            <person name="Sykes S."/>
            <person name="Wortman J."/>
            <person name="Nusbaum C."/>
            <person name="Birren B."/>
        </authorList>
    </citation>
    <scope>NUCLEOTIDE SEQUENCE [LARGE SCALE GENOMIC DNA]</scope>
    <source>
        <strain evidence="4">H-22</strain>
    </source>
</reference>
<dbReference type="Proteomes" id="UP000011705">
    <property type="component" value="Chromosome"/>
</dbReference>
<evidence type="ECO:0000259" key="3">
    <source>
        <dbReference type="SMART" id="SM00331"/>
    </source>
</evidence>